<organism evidence="2 3">
    <name type="scientific">Candidatus Methylacidithermus pantelleriae</name>
    <dbReference type="NCBI Taxonomy" id="2744239"/>
    <lineage>
        <taxon>Bacteria</taxon>
        <taxon>Pseudomonadati</taxon>
        <taxon>Verrucomicrobiota</taxon>
        <taxon>Methylacidiphilae</taxon>
        <taxon>Methylacidiphilales</taxon>
        <taxon>Methylacidiphilaceae</taxon>
        <taxon>Candidatus Methylacidithermus</taxon>
    </lineage>
</organism>
<proteinExistence type="predicted"/>
<feature type="domain" description="Thioredoxin" evidence="1">
    <location>
        <begin position="46"/>
        <end position="205"/>
    </location>
</feature>
<dbReference type="PANTHER" id="PTHR43640">
    <property type="entry name" value="OS07G0260300 PROTEIN"/>
    <property type="match status" value="1"/>
</dbReference>
<dbReference type="PROSITE" id="PS51352">
    <property type="entry name" value="THIOREDOXIN_2"/>
    <property type="match status" value="1"/>
</dbReference>
<evidence type="ECO:0000313" key="2">
    <source>
        <dbReference type="EMBL" id="CAF0693041.1"/>
    </source>
</evidence>
<comment type="caution">
    <text evidence="2">The sequence shown here is derived from an EMBL/GenBank/DDBJ whole genome shotgun (WGS) entry which is preliminary data.</text>
</comment>
<dbReference type="RefSeq" id="WP_214096236.1">
    <property type="nucleotide sequence ID" value="NZ_CAJNOB010000005.1"/>
</dbReference>
<gene>
    <name evidence="2" type="ORF">MPNT_130051</name>
</gene>
<sequence>MGIRKGESLDMECGPSRVQVSHRRLFGFSLLVMTLLPWLASARGEALVGKPAPEFSLRDYQGKTHRLSDYRGRWVVLEWINVECPFVGKHYRSGNLPRLQKKYRAKGVVWLAICSSAPGKPGYMTPVQAETVLRRMGFGGDAYLLDPDGTTGRAYGARTTPHLFLINPEGKLLYAGAIDDIASVDVGDIARAHNYIEEALEAALAGRPVPHPTSVPYGCSVKYAELP</sequence>
<dbReference type="AlphaFoldDB" id="A0A8J2BLG2"/>
<dbReference type="Proteomes" id="UP000663859">
    <property type="component" value="Unassembled WGS sequence"/>
</dbReference>
<dbReference type="PANTHER" id="PTHR43640:SF1">
    <property type="entry name" value="THIOREDOXIN-DEPENDENT PEROXIREDOXIN"/>
    <property type="match status" value="1"/>
</dbReference>
<dbReference type="InterPro" id="IPR000866">
    <property type="entry name" value="AhpC/TSA"/>
</dbReference>
<dbReference type="Pfam" id="PF00578">
    <property type="entry name" value="AhpC-TSA"/>
    <property type="match status" value="1"/>
</dbReference>
<dbReference type="EMBL" id="CAJNOB010000005">
    <property type="protein sequence ID" value="CAF0693041.1"/>
    <property type="molecule type" value="Genomic_DNA"/>
</dbReference>
<dbReference type="InterPro" id="IPR013766">
    <property type="entry name" value="Thioredoxin_domain"/>
</dbReference>
<dbReference type="GO" id="GO:0016491">
    <property type="term" value="F:oxidoreductase activity"/>
    <property type="evidence" value="ECO:0007669"/>
    <property type="project" value="InterPro"/>
</dbReference>
<reference evidence="2" key="1">
    <citation type="submission" date="2021-02" db="EMBL/GenBank/DDBJ databases">
        <authorList>
            <person name="Cremers G."/>
            <person name="Picone N."/>
        </authorList>
    </citation>
    <scope>NUCLEOTIDE SEQUENCE</scope>
    <source>
        <strain evidence="2">PQ17</strain>
    </source>
</reference>
<dbReference type="InterPro" id="IPR036249">
    <property type="entry name" value="Thioredoxin-like_sf"/>
</dbReference>
<name>A0A8J2BLG2_9BACT</name>
<dbReference type="GO" id="GO:0016209">
    <property type="term" value="F:antioxidant activity"/>
    <property type="evidence" value="ECO:0007669"/>
    <property type="project" value="InterPro"/>
</dbReference>
<evidence type="ECO:0000259" key="1">
    <source>
        <dbReference type="PROSITE" id="PS51352"/>
    </source>
</evidence>
<dbReference type="CDD" id="cd02969">
    <property type="entry name" value="PRX_like1"/>
    <property type="match status" value="1"/>
</dbReference>
<keyword evidence="3" id="KW-1185">Reference proteome</keyword>
<dbReference type="Gene3D" id="3.40.30.10">
    <property type="entry name" value="Glutaredoxin"/>
    <property type="match status" value="1"/>
</dbReference>
<dbReference type="InterPro" id="IPR047262">
    <property type="entry name" value="PRX-like1"/>
</dbReference>
<accession>A0A8J2BLG2</accession>
<protein>
    <submittedName>
        <fullName evidence="2">PPO candidate 1</fullName>
    </submittedName>
</protein>
<dbReference type="SUPFAM" id="SSF52833">
    <property type="entry name" value="Thioredoxin-like"/>
    <property type="match status" value="1"/>
</dbReference>
<evidence type="ECO:0000313" key="3">
    <source>
        <dbReference type="Proteomes" id="UP000663859"/>
    </source>
</evidence>